<dbReference type="InterPro" id="IPR001610">
    <property type="entry name" value="PAC"/>
</dbReference>
<evidence type="ECO:0000256" key="2">
    <source>
        <dbReference type="ARBA" id="ARBA00022777"/>
    </source>
</evidence>
<name>A0A6J4H9F4_9BACT</name>
<dbReference type="CDD" id="cd00130">
    <property type="entry name" value="PAS"/>
    <property type="match status" value="2"/>
</dbReference>
<dbReference type="SUPFAM" id="SSF55785">
    <property type="entry name" value="PYP-like sensor domain (PAS domain)"/>
    <property type="match status" value="3"/>
</dbReference>
<dbReference type="InterPro" id="IPR011712">
    <property type="entry name" value="Sig_transdc_His_kin_sub3_dim/P"/>
</dbReference>
<dbReference type="Gene3D" id="3.30.565.10">
    <property type="entry name" value="Histidine kinase-like ATPase, C-terminal domain"/>
    <property type="match status" value="1"/>
</dbReference>
<dbReference type="SMART" id="SM00086">
    <property type="entry name" value="PAC"/>
    <property type="match status" value="3"/>
</dbReference>
<accession>A0A6J4H9F4</accession>
<dbReference type="SUPFAM" id="SSF55874">
    <property type="entry name" value="ATPase domain of HSP90 chaperone/DNA topoisomerase II/histidine kinase"/>
    <property type="match status" value="1"/>
</dbReference>
<feature type="coiled-coil region" evidence="4">
    <location>
        <begin position="440"/>
        <end position="478"/>
    </location>
</feature>
<dbReference type="Pfam" id="PF13185">
    <property type="entry name" value="GAF_2"/>
    <property type="match status" value="1"/>
</dbReference>
<dbReference type="SMART" id="SM00091">
    <property type="entry name" value="PAS"/>
    <property type="match status" value="3"/>
</dbReference>
<dbReference type="Pfam" id="PF13188">
    <property type="entry name" value="PAS_8"/>
    <property type="match status" value="1"/>
</dbReference>
<dbReference type="EMBL" id="CADCTO010000048">
    <property type="protein sequence ID" value="CAA9218733.1"/>
    <property type="molecule type" value="Genomic_DNA"/>
</dbReference>
<keyword evidence="2" id="KW-0418">Kinase</keyword>
<dbReference type="SMART" id="SM00387">
    <property type="entry name" value="HATPase_c"/>
    <property type="match status" value="1"/>
</dbReference>
<dbReference type="InterPro" id="IPR036890">
    <property type="entry name" value="HATPase_C_sf"/>
</dbReference>
<dbReference type="InterPro" id="IPR005467">
    <property type="entry name" value="His_kinase_dom"/>
</dbReference>
<dbReference type="InterPro" id="IPR013656">
    <property type="entry name" value="PAS_4"/>
</dbReference>
<keyword evidence="1" id="KW-0808">Transferase</keyword>
<dbReference type="InterPro" id="IPR000700">
    <property type="entry name" value="PAS-assoc_C"/>
</dbReference>
<dbReference type="Gene3D" id="1.20.5.1930">
    <property type="match status" value="1"/>
</dbReference>
<keyword evidence="3" id="KW-0902">Two-component regulatory system</keyword>
<evidence type="ECO:0000259" key="7">
    <source>
        <dbReference type="PROSITE" id="PS50113"/>
    </source>
</evidence>
<dbReference type="PROSITE" id="PS50113">
    <property type="entry name" value="PAC"/>
    <property type="match status" value="2"/>
</dbReference>
<dbReference type="GO" id="GO:0046983">
    <property type="term" value="F:protein dimerization activity"/>
    <property type="evidence" value="ECO:0007669"/>
    <property type="project" value="InterPro"/>
</dbReference>
<dbReference type="Pfam" id="PF02518">
    <property type="entry name" value="HATPase_c"/>
    <property type="match status" value="1"/>
</dbReference>
<evidence type="ECO:0000259" key="5">
    <source>
        <dbReference type="PROSITE" id="PS50109"/>
    </source>
</evidence>
<dbReference type="PANTHER" id="PTHR24421">
    <property type="entry name" value="NITRATE/NITRITE SENSOR PROTEIN NARX-RELATED"/>
    <property type="match status" value="1"/>
</dbReference>
<sequence>MSRTVPAAASPRLPDHGTVALSSGADVYRQFFENAADPLFLLDESGFRDCNRAFLDLLGYPDKSRILSKPLSAVSPPAQPDGSASAHRAAEMVVAASQNGSHRFEWLHRRSDGTDFLMEVHLAAAPSAGRQLLHGTLRDTSARARLEEALRDTARGVSATTGDTFFRSLVEYLSRALRADYAFIGELVGEDQDSVRTTAVSVDGNLVPNFEYRLWGTPCANVASGITGNQVCAYLSGVQPLFPDDRLLAEMGIEGYVGTPLFDSAGCVLGLMVVLFRQPVRDLPVVESMLQVFAARAAGELERRRSERAREQALAALKASEEHFKSAFERSSIGMAIVDLDDRFAHVNQALCDLFGYSPEEMMQLTTASVSHPDDLRVLRKSRDNTRRLLGGEIPSFQVEKRYRRKDGHYFWGLVGVSLVHDADGNLLHFISQVQDITERKQAEEALRRTNDALEARVEERTAELEKERALLEAILRQMPAGVMVAEGGTGRLLLGNEQMTRILRGLTDQLGGIEDLGRLTMWHPDGRLYVSEESPLVRTLRGGEVVRDEEIAVLRGDGTRGVLLVSSAPIHDEQGRVVAAVSSGLDITDLKHTEEALRRLHDELEMQVQERTAELAQANAALQAEVQERRRAEQVSRGQTQALARTLNALTARPDVDTFFGHLVQAIQEQLQADGIGFELYDPERDRITHGFSAVGDQVLSDEDVRGWGVSPDGWPAAEDPSWQAVLGERRPLGIYDLRSDPRLIYREQFLRAGAQSVLVVPLLLGDQPMGYSLIFHKQPRRYGPEEIELAQALAQQAMLALQLSRLAEEGQEAAVLKERNRLAREIHDTLAQGFAGILIHLQFAEVAITRKPEKALPALIQARDLAKSSLAEARRSVLALRPNALENASLPDALRKQVDAMTAGTPLRPRLEVLGAPCPLAPRTEDHLLRIAQEALNNAIKYAEAGEVRVTLAFDPGRVTLIVADDGVGFTPGDRPRGGGFGHVGMRERIHAMGGELTIRSAPGQGAEVCASVPVPCETGRPA</sequence>
<feature type="domain" description="Histidine kinase" evidence="5">
    <location>
        <begin position="927"/>
        <end position="1019"/>
    </location>
</feature>
<dbReference type="InterPro" id="IPR050482">
    <property type="entry name" value="Sensor_HK_TwoCompSys"/>
</dbReference>
<dbReference type="PANTHER" id="PTHR24421:SF62">
    <property type="entry name" value="SENSORY TRANSDUCTION HISTIDINE KINASE"/>
    <property type="match status" value="1"/>
</dbReference>
<evidence type="ECO:0000313" key="8">
    <source>
        <dbReference type="EMBL" id="CAA9218733.1"/>
    </source>
</evidence>
<proteinExistence type="predicted"/>
<dbReference type="SUPFAM" id="SSF55781">
    <property type="entry name" value="GAF domain-like"/>
    <property type="match status" value="2"/>
</dbReference>
<feature type="coiled-coil region" evidence="4">
    <location>
        <begin position="588"/>
        <end position="636"/>
    </location>
</feature>
<organism evidence="8">
    <name type="scientific">uncultured Armatimonadetes bacterium</name>
    <dbReference type="NCBI Taxonomy" id="157466"/>
    <lineage>
        <taxon>Bacteria</taxon>
        <taxon>Bacillati</taxon>
        <taxon>Armatimonadota</taxon>
        <taxon>environmental samples</taxon>
    </lineage>
</organism>
<dbReference type="AlphaFoldDB" id="A0A6J4H9F4"/>
<dbReference type="Pfam" id="PF13426">
    <property type="entry name" value="PAS_9"/>
    <property type="match status" value="1"/>
</dbReference>
<dbReference type="Pfam" id="PF07730">
    <property type="entry name" value="HisKA_3"/>
    <property type="match status" value="1"/>
</dbReference>
<dbReference type="Gene3D" id="3.30.450.40">
    <property type="match status" value="2"/>
</dbReference>
<dbReference type="PROSITE" id="PS50109">
    <property type="entry name" value="HIS_KIN"/>
    <property type="match status" value="1"/>
</dbReference>
<evidence type="ECO:0000256" key="1">
    <source>
        <dbReference type="ARBA" id="ARBA00022679"/>
    </source>
</evidence>
<dbReference type="NCBIfam" id="TIGR00229">
    <property type="entry name" value="sensory_box"/>
    <property type="match status" value="3"/>
</dbReference>
<dbReference type="SMART" id="SM00065">
    <property type="entry name" value="GAF"/>
    <property type="match status" value="2"/>
</dbReference>
<dbReference type="GO" id="GO:0016020">
    <property type="term" value="C:membrane"/>
    <property type="evidence" value="ECO:0007669"/>
    <property type="project" value="InterPro"/>
</dbReference>
<feature type="domain" description="PAC" evidence="7">
    <location>
        <begin position="548"/>
        <end position="600"/>
    </location>
</feature>
<dbReference type="InterPro" id="IPR003018">
    <property type="entry name" value="GAF"/>
</dbReference>
<protein>
    <submittedName>
        <fullName evidence="8">Diguanylate cyclase/phosphodiesterase (GGDEF &amp; EAL domains) with PAS/PAC sensor(S)</fullName>
    </submittedName>
</protein>
<feature type="domain" description="PAS" evidence="6">
    <location>
        <begin position="320"/>
        <end position="393"/>
    </location>
</feature>
<evidence type="ECO:0000256" key="3">
    <source>
        <dbReference type="ARBA" id="ARBA00023012"/>
    </source>
</evidence>
<dbReference type="InterPro" id="IPR035965">
    <property type="entry name" value="PAS-like_dom_sf"/>
</dbReference>
<dbReference type="Gene3D" id="3.30.450.20">
    <property type="entry name" value="PAS domain"/>
    <property type="match status" value="3"/>
</dbReference>
<dbReference type="Pfam" id="PF08448">
    <property type="entry name" value="PAS_4"/>
    <property type="match status" value="1"/>
</dbReference>
<feature type="domain" description="PAC" evidence="7">
    <location>
        <begin position="397"/>
        <end position="449"/>
    </location>
</feature>
<evidence type="ECO:0000256" key="4">
    <source>
        <dbReference type="SAM" id="Coils"/>
    </source>
</evidence>
<dbReference type="PROSITE" id="PS50112">
    <property type="entry name" value="PAS"/>
    <property type="match status" value="1"/>
</dbReference>
<gene>
    <name evidence="8" type="ORF">AVDCRST_MAG63-545</name>
</gene>
<dbReference type="InterPro" id="IPR000014">
    <property type="entry name" value="PAS"/>
</dbReference>
<evidence type="ECO:0000259" key="6">
    <source>
        <dbReference type="PROSITE" id="PS50112"/>
    </source>
</evidence>
<dbReference type="Pfam" id="PF01590">
    <property type="entry name" value="GAF"/>
    <property type="match status" value="1"/>
</dbReference>
<dbReference type="InterPro" id="IPR029016">
    <property type="entry name" value="GAF-like_dom_sf"/>
</dbReference>
<dbReference type="GO" id="GO:0000155">
    <property type="term" value="F:phosphorelay sensor kinase activity"/>
    <property type="evidence" value="ECO:0007669"/>
    <property type="project" value="InterPro"/>
</dbReference>
<reference evidence="8" key="1">
    <citation type="submission" date="2020-02" db="EMBL/GenBank/DDBJ databases">
        <authorList>
            <person name="Meier V. D."/>
        </authorList>
    </citation>
    <scope>NUCLEOTIDE SEQUENCE</scope>
    <source>
        <strain evidence="8">AVDCRST_MAG63</strain>
    </source>
</reference>
<dbReference type="InterPro" id="IPR003594">
    <property type="entry name" value="HATPase_dom"/>
</dbReference>
<keyword evidence="4" id="KW-0175">Coiled coil</keyword>
<dbReference type="CDD" id="cd16917">
    <property type="entry name" value="HATPase_UhpB-NarQ-NarX-like"/>
    <property type="match status" value="1"/>
</dbReference>